<dbReference type="SMART" id="SM00448">
    <property type="entry name" value="REC"/>
    <property type="match status" value="1"/>
</dbReference>
<dbReference type="GO" id="GO:0003700">
    <property type="term" value="F:DNA-binding transcription factor activity"/>
    <property type="evidence" value="ECO:0007669"/>
    <property type="project" value="InterPro"/>
</dbReference>
<keyword evidence="5" id="KW-0902">Two-component regulatory system</keyword>
<dbReference type="Gene3D" id="1.10.10.60">
    <property type="entry name" value="Homeodomain-like"/>
    <property type="match status" value="2"/>
</dbReference>
<evidence type="ECO:0000256" key="9">
    <source>
        <dbReference type="ARBA" id="ARBA00024867"/>
    </source>
</evidence>
<evidence type="ECO:0000259" key="12">
    <source>
        <dbReference type="PROSITE" id="PS50110"/>
    </source>
</evidence>
<evidence type="ECO:0000256" key="3">
    <source>
        <dbReference type="ARBA" id="ARBA00022490"/>
    </source>
</evidence>
<comment type="caution">
    <text evidence="13">The sequence shown here is derived from an EMBL/GenBank/DDBJ whole genome shotgun (WGS) entry which is preliminary data.</text>
</comment>
<dbReference type="InterPro" id="IPR051552">
    <property type="entry name" value="HptR"/>
</dbReference>
<dbReference type="InterPro" id="IPR020449">
    <property type="entry name" value="Tscrpt_reg_AraC-type_HTH"/>
</dbReference>
<keyword evidence="14" id="KW-1185">Reference proteome</keyword>
<dbReference type="PROSITE" id="PS50110">
    <property type="entry name" value="RESPONSE_REGULATORY"/>
    <property type="match status" value="1"/>
</dbReference>
<evidence type="ECO:0000313" key="14">
    <source>
        <dbReference type="Proteomes" id="UP000273083"/>
    </source>
</evidence>
<evidence type="ECO:0000259" key="11">
    <source>
        <dbReference type="PROSITE" id="PS01124"/>
    </source>
</evidence>
<dbReference type="GO" id="GO:0000160">
    <property type="term" value="P:phosphorelay signal transduction system"/>
    <property type="evidence" value="ECO:0007669"/>
    <property type="project" value="UniProtKB-KW"/>
</dbReference>
<feature type="domain" description="Response regulatory" evidence="12">
    <location>
        <begin position="3"/>
        <end position="120"/>
    </location>
</feature>
<dbReference type="CDD" id="cd17536">
    <property type="entry name" value="REC_YesN-like"/>
    <property type="match status" value="1"/>
</dbReference>
<evidence type="ECO:0000256" key="5">
    <source>
        <dbReference type="ARBA" id="ARBA00023012"/>
    </source>
</evidence>
<evidence type="ECO:0000313" key="13">
    <source>
        <dbReference type="EMBL" id="ROR31447.1"/>
    </source>
</evidence>
<feature type="domain" description="HTH araC/xylS-type" evidence="11">
    <location>
        <begin position="442"/>
        <end position="541"/>
    </location>
</feature>
<dbReference type="InterPro" id="IPR018060">
    <property type="entry name" value="HTH_AraC"/>
</dbReference>
<dbReference type="PRINTS" id="PR00032">
    <property type="entry name" value="HTHARAC"/>
</dbReference>
<dbReference type="InterPro" id="IPR001789">
    <property type="entry name" value="Sig_transdc_resp-reg_receiver"/>
</dbReference>
<keyword evidence="6" id="KW-0805">Transcription regulation</keyword>
<evidence type="ECO:0000256" key="7">
    <source>
        <dbReference type="ARBA" id="ARBA00023125"/>
    </source>
</evidence>
<dbReference type="Proteomes" id="UP000273083">
    <property type="component" value="Unassembled WGS sequence"/>
</dbReference>
<evidence type="ECO:0000256" key="8">
    <source>
        <dbReference type="ARBA" id="ARBA00023163"/>
    </source>
</evidence>
<dbReference type="PANTHER" id="PTHR42713:SF3">
    <property type="entry name" value="TRANSCRIPTIONAL REGULATORY PROTEIN HPTR"/>
    <property type="match status" value="1"/>
</dbReference>
<protein>
    <recommendedName>
        <fullName evidence="2">Stage 0 sporulation protein A homolog</fullName>
    </recommendedName>
</protein>
<dbReference type="GO" id="GO:0005737">
    <property type="term" value="C:cytoplasm"/>
    <property type="evidence" value="ECO:0007669"/>
    <property type="project" value="UniProtKB-SubCell"/>
</dbReference>
<dbReference type="SMART" id="SM00342">
    <property type="entry name" value="HTH_ARAC"/>
    <property type="match status" value="1"/>
</dbReference>
<reference evidence="13 14" key="1">
    <citation type="submission" date="2018-11" db="EMBL/GenBank/DDBJ databases">
        <title>Genomic Encyclopedia of Type Strains, Phase IV (KMG-IV): sequencing the most valuable type-strain genomes for metagenomic binning, comparative biology and taxonomic classification.</title>
        <authorList>
            <person name="Goeker M."/>
        </authorList>
    </citation>
    <scope>NUCLEOTIDE SEQUENCE [LARGE SCALE GENOMIC DNA]</scope>
    <source>
        <strain evidence="13 14">DSM 26537</strain>
    </source>
</reference>
<dbReference type="PANTHER" id="PTHR42713">
    <property type="entry name" value="HISTIDINE KINASE-RELATED"/>
    <property type="match status" value="1"/>
</dbReference>
<evidence type="ECO:0000256" key="1">
    <source>
        <dbReference type="ARBA" id="ARBA00004496"/>
    </source>
</evidence>
<dbReference type="RefSeq" id="WP_123607551.1">
    <property type="nucleotide sequence ID" value="NZ_RJVG01000001.1"/>
</dbReference>
<dbReference type="EMBL" id="RJVG01000001">
    <property type="protein sequence ID" value="ROR31447.1"/>
    <property type="molecule type" value="Genomic_DNA"/>
</dbReference>
<feature type="modified residue" description="4-aspartylphosphate" evidence="10">
    <location>
        <position position="55"/>
    </location>
</feature>
<dbReference type="InterPro" id="IPR009057">
    <property type="entry name" value="Homeodomain-like_sf"/>
</dbReference>
<dbReference type="AlphaFoldDB" id="A0A3N1Y2G0"/>
<evidence type="ECO:0000256" key="2">
    <source>
        <dbReference type="ARBA" id="ARBA00018672"/>
    </source>
</evidence>
<dbReference type="SUPFAM" id="SSF46689">
    <property type="entry name" value="Homeodomain-like"/>
    <property type="match status" value="1"/>
</dbReference>
<comment type="function">
    <text evidence="9">May play the central regulatory role in sporulation. It may be an element of the effector pathway responsible for the activation of sporulation genes in response to nutritional stress. Spo0A may act in concert with spo0H (a sigma factor) to control the expression of some genes that are critical to the sporulation process.</text>
</comment>
<sequence>MYRILIADDEDYIRDLVTKSINQSSLDMEVVGCAEDGAKAIEMVKELKPDILITDICMPLVSGIELIKGIKEIGENIKTVIISGYDDFAYAKSAMDLGVTNYLLKPFLPDELFEVLEGIIEELRNQAALIRNMTELQTHFEDNVLYIQERFLKDLFLKQTGKSDFIDEGKAIRLDLEANFYCTGILKIQSDSFHKKWNFSNQKVVEEFLIIIKDQYFNKNIKTYGVSFHDNQLVMLFCSIYEDAFEFNSGIRESLKKMNQSLQKYYNMQFVCVLGKIYKKAEQISASYEEALSVIQYILPDGSCVIHYDEVKQLEKSGNMERDIKKPQELKEELILDIRLARKENALVVLNKILQYYEQIYVTSHEFVNMSILELVFSINAALVRSQATFNVWKDDKMKQYFKNQILCGTLFDTKILLENYITKACEEFSGIITNQGDKLVYDIKTLIEHNLSNEDFNLESISSQLFFSPNYIRQLFKQKTGEGFTEYLIRKRMEKAGELLKDPLNKIQDISDVTGYSNQRYFSSCFKKYYGCTPTEYREHVLLDKS</sequence>
<comment type="subcellular location">
    <subcellularLocation>
        <location evidence="1">Cytoplasm</location>
    </subcellularLocation>
</comment>
<dbReference type="PROSITE" id="PS01124">
    <property type="entry name" value="HTH_ARAC_FAMILY_2"/>
    <property type="match status" value="1"/>
</dbReference>
<gene>
    <name evidence="13" type="ORF">EDD66_10163</name>
</gene>
<evidence type="ECO:0000256" key="4">
    <source>
        <dbReference type="ARBA" id="ARBA00022553"/>
    </source>
</evidence>
<name>A0A3N1Y2G0_9FIRM</name>
<organism evidence="13 14">
    <name type="scientific">Mobilisporobacter senegalensis</name>
    <dbReference type="NCBI Taxonomy" id="1329262"/>
    <lineage>
        <taxon>Bacteria</taxon>
        <taxon>Bacillati</taxon>
        <taxon>Bacillota</taxon>
        <taxon>Clostridia</taxon>
        <taxon>Lachnospirales</taxon>
        <taxon>Lachnospiraceae</taxon>
        <taxon>Mobilisporobacter</taxon>
    </lineage>
</organism>
<dbReference type="OrthoDB" id="9794370at2"/>
<dbReference type="SUPFAM" id="SSF52172">
    <property type="entry name" value="CheY-like"/>
    <property type="match status" value="1"/>
</dbReference>
<dbReference type="InterPro" id="IPR011006">
    <property type="entry name" value="CheY-like_superfamily"/>
</dbReference>
<keyword evidence="3" id="KW-0963">Cytoplasm</keyword>
<dbReference type="GO" id="GO:0043565">
    <property type="term" value="F:sequence-specific DNA binding"/>
    <property type="evidence" value="ECO:0007669"/>
    <property type="project" value="InterPro"/>
</dbReference>
<dbReference type="Pfam" id="PF12833">
    <property type="entry name" value="HTH_18"/>
    <property type="match status" value="1"/>
</dbReference>
<keyword evidence="7" id="KW-0238">DNA-binding</keyword>
<dbReference type="Pfam" id="PF00072">
    <property type="entry name" value="Response_reg"/>
    <property type="match status" value="1"/>
</dbReference>
<keyword evidence="8" id="KW-0804">Transcription</keyword>
<keyword evidence="4 10" id="KW-0597">Phosphoprotein</keyword>
<evidence type="ECO:0000256" key="6">
    <source>
        <dbReference type="ARBA" id="ARBA00023015"/>
    </source>
</evidence>
<dbReference type="Gene3D" id="3.40.50.2300">
    <property type="match status" value="1"/>
</dbReference>
<proteinExistence type="predicted"/>
<accession>A0A3N1Y2G0</accession>
<evidence type="ECO:0000256" key="10">
    <source>
        <dbReference type="PROSITE-ProRule" id="PRU00169"/>
    </source>
</evidence>